<evidence type="ECO:0000256" key="2">
    <source>
        <dbReference type="ARBA" id="ARBA00011206"/>
    </source>
</evidence>
<comment type="subcellular location">
    <subcellularLocation>
        <location evidence="1 8">Nucleus</location>
    </subcellularLocation>
</comment>
<evidence type="ECO:0000256" key="5">
    <source>
        <dbReference type="ARBA" id="ARBA00023163"/>
    </source>
</evidence>
<comment type="function">
    <text evidence="7 8">DNA-dependent RNA polymerase catalyzes the transcription of DNA into RNA using the four ribonucleoside triphosphates as substrates. Specific core component of RNA polymerase III which synthesizes small RNAs, such as 5S rRNA and tRNAs.</text>
</comment>
<evidence type="ECO:0000256" key="1">
    <source>
        <dbReference type="ARBA" id="ARBA00004123"/>
    </source>
</evidence>
<feature type="domain" description="RNA polymerase III subunit RPC82-related helix-turn-helix" evidence="10">
    <location>
        <begin position="18"/>
        <end position="78"/>
    </location>
</feature>
<dbReference type="RefSeq" id="XP_066828016.1">
    <property type="nucleotide sequence ID" value="XM_066970926.1"/>
</dbReference>
<dbReference type="Pfam" id="PF05645">
    <property type="entry name" value="RNA_pol_Rpc82"/>
    <property type="match status" value="1"/>
</dbReference>
<organism evidence="12 13">
    <name type="scientific">Lodderomyces beijingensis</name>
    <dbReference type="NCBI Taxonomy" id="1775926"/>
    <lineage>
        <taxon>Eukaryota</taxon>
        <taxon>Fungi</taxon>
        <taxon>Dikarya</taxon>
        <taxon>Ascomycota</taxon>
        <taxon>Saccharomycotina</taxon>
        <taxon>Pichiomycetes</taxon>
        <taxon>Debaryomycetaceae</taxon>
        <taxon>Candida/Lodderomyces clade</taxon>
        <taxon>Lodderomyces</taxon>
    </lineage>
</organism>
<evidence type="ECO:0000259" key="11">
    <source>
        <dbReference type="Pfam" id="PF22536"/>
    </source>
</evidence>
<reference evidence="12 13" key="1">
    <citation type="submission" date="2024-03" db="EMBL/GenBank/DDBJ databases">
        <authorList>
            <person name="Brejova B."/>
        </authorList>
    </citation>
    <scope>NUCLEOTIDE SEQUENCE [LARGE SCALE GENOMIC DNA]</scope>
    <source>
        <strain evidence="12 13">CBS 14171</strain>
    </source>
</reference>
<protein>
    <recommendedName>
        <fullName evidence="3 8">DNA-directed RNA polymerase III subunit RPC3</fullName>
        <shortName evidence="8">RNA polymerase III subunit C3</shortName>
    </recommendedName>
</protein>
<evidence type="ECO:0000256" key="6">
    <source>
        <dbReference type="ARBA" id="ARBA00023242"/>
    </source>
</evidence>
<dbReference type="Gene3D" id="1.10.10.10">
    <property type="entry name" value="Winged helix-like DNA-binding domain superfamily/Winged helix DNA-binding domain"/>
    <property type="match status" value="2"/>
</dbReference>
<dbReference type="PANTHER" id="PTHR12949:SF0">
    <property type="entry name" value="DNA-DIRECTED RNA POLYMERASE III SUBUNIT RPC3"/>
    <property type="match status" value="1"/>
</dbReference>
<evidence type="ECO:0000256" key="4">
    <source>
        <dbReference type="ARBA" id="ARBA00022478"/>
    </source>
</evidence>
<dbReference type="PANTHER" id="PTHR12949">
    <property type="entry name" value="RNA POLYMERASE III DNA DIRECTED -RELATED"/>
    <property type="match status" value="1"/>
</dbReference>
<evidence type="ECO:0000256" key="3">
    <source>
        <dbReference type="ARBA" id="ARBA00016689"/>
    </source>
</evidence>
<keyword evidence="5 8" id="KW-0804">Transcription</keyword>
<proteinExistence type="inferred from homology"/>
<feature type="domain" description="RNA polymerase III Rpc82 C -terminal" evidence="9">
    <location>
        <begin position="146"/>
        <end position="418"/>
    </location>
</feature>
<dbReference type="Pfam" id="PF08221">
    <property type="entry name" value="HTH_9"/>
    <property type="match status" value="1"/>
</dbReference>
<gene>
    <name evidence="12" type="ORF">LODBEIA_P10780</name>
</gene>
<dbReference type="InterPro" id="IPR036388">
    <property type="entry name" value="WH-like_DNA-bd_sf"/>
</dbReference>
<evidence type="ECO:0000256" key="8">
    <source>
        <dbReference type="RuleBase" id="RU367076"/>
    </source>
</evidence>
<comment type="subunit">
    <text evidence="2 8">Component of the RNA polymerase III (Pol III) complex consisting of 17 subunits.</text>
</comment>
<sequence length="585" mass="67028">MDKDHLSTIRAQSPKTFLFASIAKTHLGEIAAVITTILLANGRLTVRQLSKKTNLTPKAIKSAIVSLIQLNCLYYWQENDKTTFYSINEVGFNTLISSGDILQHIIQQYGEAEAELVQNILMNGHIKIDDYLRQFDDANQRLTKEKIFLQLFNDGWLKSLDIHAYHHICDIWDKLFQDTTKVTPRLPAQSEVKRVAEIQATCKQKLAALLNTTHANIYITENGYKKLDPQLVITFNLARFQKHTRTTAFVNLASSRIGLLTSKVYEAALHSIEKNSPELMHPFLQIPGLLNDPTAVKEFVEGEESSAVAAKQIVFTAKDILRFFPKELDLTDSVVSKSHPGKRINLEADFPESNKRIKLENGGSFLPVSTTSDSDDADSRLSIIQQHLHLLATGTNTRFVEEISPGRYSIPFNRLTHQVKQFHYETLIKATLNEQAFRILRCIKQLKLADEKTIANAVLLKEKTVRNEIYALVKANVVEIQEIPRSLDRAASKTFYLFRYKEYHRFESLINSLIFDMAEIITNIVDFKAEHRILLDKCNRVDVEGHEEELLIESELQTLHGLQHREIKNLVRFNRTRFLRDIYTL</sequence>
<dbReference type="EMBL" id="OZ022405">
    <property type="protein sequence ID" value="CAK9436520.1"/>
    <property type="molecule type" value="Genomic_DNA"/>
</dbReference>
<keyword evidence="6 8" id="KW-0539">Nucleus</keyword>
<dbReference type="Proteomes" id="UP001497383">
    <property type="component" value="Chromosome 1"/>
</dbReference>
<evidence type="ECO:0000313" key="13">
    <source>
        <dbReference type="Proteomes" id="UP001497383"/>
    </source>
</evidence>
<evidence type="ECO:0000313" key="12">
    <source>
        <dbReference type="EMBL" id="CAK9436520.1"/>
    </source>
</evidence>
<evidence type="ECO:0000259" key="10">
    <source>
        <dbReference type="Pfam" id="PF08221"/>
    </source>
</evidence>
<comment type="similarity">
    <text evidence="8">Belongs to the RNA polymerase beta chain family.</text>
</comment>
<dbReference type="GeneID" id="92206274"/>
<keyword evidence="13" id="KW-1185">Reference proteome</keyword>
<dbReference type="Pfam" id="PF22536">
    <property type="entry name" value="WHD_POLR3C"/>
    <property type="match status" value="1"/>
</dbReference>
<evidence type="ECO:0000256" key="7">
    <source>
        <dbReference type="ARBA" id="ARBA00025127"/>
    </source>
</evidence>
<feature type="domain" description="DNA-directed RNA polymerase III subunit RPC3 winged-helix" evidence="11">
    <location>
        <begin position="425"/>
        <end position="499"/>
    </location>
</feature>
<dbReference type="Pfam" id="PF20912">
    <property type="entry name" value="RPC3_helical"/>
    <property type="match status" value="1"/>
</dbReference>
<dbReference type="InterPro" id="IPR008806">
    <property type="entry name" value="RNA_pol_III_Rpc82_C"/>
</dbReference>
<accession>A0ABP0ZFA8</accession>
<keyword evidence="4 8" id="KW-0240">DNA-directed RNA polymerase</keyword>
<name>A0ABP0ZFA8_9ASCO</name>
<dbReference type="InterPro" id="IPR013197">
    <property type="entry name" value="RNA_pol_III_RPC82-rel_HTH"/>
</dbReference>
<evidence type="ECO:0000259" key="9">
    <source>
        <dbReference type="Pfam" id="PF05645"/>
    </source>
</evidence>
<dbReference type="InterPro" id="IPR055207">
    <property type="entry name" value="POLR3C_WHD"/>
</dbReference>
<dbReference type="InterPro" id="IPR039748">
    <property type="entry name" value="RPC3"/>
</dbReference>